<reference evidence="9 10" key="1">
    <citation type="submission" date="2016-12" db="EMBL/GenBank/DDBJ databases">
        <title>Diversity of luminous bacteria.</title>
        <authorList>
            <person name="Yoshizawa S."/>
            <person name="Kogure K."/>
        </authorList>
    </citation>
    <scope>NUCLEOTIDE SEQUENCE [LARGE SCALE GENOMIC DNA]</scope>
    <source>
        <strain evidence="9 10">ATCC 33715</strain>
    </source>
</reference>
<organism evidence="9 10">
    <name type="scientific">Aliivibrio sifiae</name>
    <dbReference type="NCBI Taxonomy" id="566293"/>
    <lineage>
        <taxon>Bacteria</taxon>
        <taxon>Pseudomonadati</taxon>
        <taxon>Pseudomonadota</taxon>
        <taxon>Gammaproteobacteria</taxon>
        <taxon>Vibrionales</taxon>
        <taxon>Vibrionaceae</taxon>
        <taxon>Aliivibrio</taxon>
    </lineage>
</organism>
<dbReference type="EMBL" id="MSCO01000001">
    <property type="protein sequence ID" value="PQJ89697.1"/>
    <property type="molecule type" value="Genomic_DNA"/>
</dbReference>
<evidence type="ECO:0000256" key="8">
    <source>
        <dbReference type="SAM" id="SignalP"/>
    </source>
</evidence>
<name>A0A2S7XEJ7_9GAMM</name>
<dbReference type="OrthoDB" id="19849at2"/>
<dbReference type="PANTHER" id="PTHR35093:SF8">
    <property type="entry name" value="OUTER MEMBRANE PROTEIN NMB0088-RELATED"/>
    <property type="match status" value="1"/>
</dbReference>
<dbReference type="Gene3D" id="2.40.160.60">
    <property type="entry name" value="Outer membrane protein transport protein (OMPP1/FadL/TodX)"/>
    <property type="match status" value="1"/>
</dbReference>
<comment type="caution">
    <text evidence="9">The sequence shown here is derived from an EMBL/GenBank/DDBJ whole genome shotgun (WGS) entry which is preliminary data.</text>
</comment>
<keyword evidence="4" id="KW-0812">Transmembrane</keyword>
<comment type="subcellular location">
    <subcellularLocation>
        <location evidence="1">Cell outer membrane</location>
        <topology evidence="1">Multi-pass membrane protein</topology>
    </subcellularLocation>
</comment>
<dbReference type="SUPFAM" id="SSF56935">
    <property type="entry name" value="Porins"/>
    <property type="match status" value="1"/>
</dbReference>
<feature type="chain" id="PRO_5015509981" evidence="8">
    <location>
        <begin position="28"/>
        <end position="443"/>
    </location>
</feature>
<evidence type="ECO:0000313" key="9">
    <source>
        <dbReference type="EMBL" id="PQJ89697.1"/>
    </source>
</evidence>
<sequence length="443" mass="47887">MNNNKNRLSLAIAFGLLGSVASTNSMAAGFQLAEYSATGLGRAYAGEAAIADGADAQWRNVAMLTYLEGTQVSVGGIYVNPNIDVEGESTQMIPSGPKTTSTKSNDFAHDAFIPNLYVSHRVNEQIAIGFAVGTNYGMETDLGDDFSATNFGNEASVITKEINVNMAYKINQQFSVGGGVRYVIAEGSFGAITPSQSPTQIPTPIGNLPLPAGSSLKYMEGTDEAWGWQVGTAWQINDSNRIGFSYKSEVNLNLEGKANGFAFNPLNPTTKYNGSMELALPATAELASYHQLNDKVAVHASFNWTDWSSFEKLVADVNDSPMVNGKDTIKEENWEDNYRLAIGGTYTLNQKVTLRSGVAYDTSAVSDEHRTATIPETDRLWLSMGAGYVWSDNLTLDAGFTYIFAKDAKMHEKDPKSAPFGGTFEGETTGNVWLVGVQANYRF</sequence>
<evidence type="ECO:0000256" key="7">
    <source>
        <dbReference type="ARBA" id="ARBA00023237"/>
    </source>
</evidence>
<proteinExistence type="inferred from homology"/>
<evidence type="ECO:0000256" key="2">
    <source>
        <dbReference type="ARBA" id="ARBA00008163"/>
    </source>
</evidence>
<dbReference type="AlphaFoldDB" id="A0A2S7XEJ7"/>
<evidence type="ECO:0000313" key="10">
    <source>
        <dbReference type="Proteomes" id="UP000239263"/>
    </source>
</evidence>
<evidence type="ECO:0000256" key="6">
    <source>
        <dbReference type="ARBA" id="ARBA00023136"/>
    </source>
</evidence>
<feature type="signal peptide" evidence="8">
    <location>
        <begin position="1"/>
        <end position="27"/>
    </location>
</feature>
<dbReference type="Pfam" id="PF03349">
    <property type="entry name" value="Toluene_X"/>
    <property type="match status" value="1"/>
</dbReference>
<keyword evidence="6" id="KW-0472">Membrane</keyword>
<dbReference type="GO" id="GO:0015483">
    <property type="term" value="F:long-chain fatty acid transporting porin activity"/>
    <property type="evidence" value="ECO:0007669"/>
    <property type="project" value="TreeGrafter"/>
</dbReference>
<evidence type="ECO:0000256" key="3">
    <source>
        <dbReference type="ARBA" id="ARBA00022452"/>
    </source>
</evidence>
<dbReference type="RefSeq" id="WP_105055187.1">
    <property type="nucleotide sequence ID" value="NZ_CAWNRT010000001.1"/>
</dbReference>
<dbReference type="PANTHER" id="PTHR35093">
    <property type="entry name" value="OUTER MEMBRANE PROTEIN NMB0088-RELATED"/>
    <property type="match status" value="1"/>
</dbReference>
<accession>A0A2S7XEJ7</accession>
<keyword evidence="7" id="KW-0998">Cell outer membrane</keyword>
<evidence type="ECO:0000256" key="1">
    <source>
        <dbReference type="ARBA" id="ARBA00004571"/>
    </source>
</evidence>
<protein>
    <submittedName>
        <fullName evidence="9">Aromatic hydrocarbon degradation protein</fullName>
    </submittedName>
</protein>
<dbReference type="InterPro" id="IPR005017">
    <property type="entry name" value="OMPP1/FadL/TodX"/>
</dbReference>
<evidence type="ECO:0000256" key="4">
    <source>
        <dbReference type="ARBA" id="ARBA00022692"/>
    </source>
</evidence>
<dbReference type="GO" id="GO:0009279">
    <property type="term" value="C:cell outer membrane"/>
    <property type="evidence" value="ECO:0007669"/>
    <property type="project" value="UniProtKB-SubCell"/>
</dbReference>
<comment type="similarity">
    <text evidence="2">Belongs to the OmpP1/FadL family.</text>
</comment>
<evidence type="ECO:0000256" key="5">
    <source>
        <dbReference type="ARBA" id="ARBA00022729"/>
    </source>
</evidence>
<keyword evidence="5 8" id="KW-0732">Signal</keyword>
<gene>
    <name evidence="9" type="ORF">BTO22_08925</name>
</gene>
<dbReference type="Proteomes" id="UP000239263">
    <property type="component" value="Unassembled WGS sequence"/>
</dbReference>
<keyword evidence="3" id="KW-1134">Transmembrane beta strand</keyword>